<evidence type="ECO:0000313" key="2">
    <source>
        <dbReference type="Proteomes" id="UP000600865"/>
    </source>
</evidence>
<dbReference type="InterPro" id="IPR007709">
    <property type="entry name" value="N-FG_amidohydro"/>
</dbReference>
<name>A0A918NIW4_9PROT</name>
<dbReference type="Gene3D" id="3.40.630.40">
    <property type="entry name" value="Zn-dependent exopeptidases"/>
    <property type="match status" value="1"/>
</dbReference>
<dbReference type="Proteomes" id="UP000600865">
    <property type="component" value="Unassembled WGS sequence"/>
</dbReference>
<dbReference type="PIRSF" id="PIRSF029730">
    <property type="entry name" value="UCP029730"/>
    <property type="match status" value="1"/>
</dbReference>
<dbReference type="InterPro" id="IPR011227">
    <property type="entry name" value="UCP029730"/>
</dbReference>
<proteinExistence type="predicted"/>
<dbReference type="EMBL" id="BMYV01000003">
    <property type="protein sequence ID" value="GGX73413.1"/>
    <property type="molecule type" value="Genomic_DNA"/>
</dbReference>
<evidence type="ECO:0000313" key="1">
    <source>
        <dbReference type="EMBL" id="GGX73413.1"/>
    </source>
</evidence>
<organism evidence="1 2">
    <name type="scientific">Litorimonas cladophorae</name>
    <dbReference type="NCBI Taxonomy" id="1220491"/>
    <lineage>
        <taxon>Bacteria</taxon>
        <taxon>Pseudomonadati</taxon>
        <taxon>Pseudomonadota</taxon>
        <taxon>Alphaproteobacteria</taxon>
        <taxon>Maricaulales</taxon>
        <taxon>Robiginitomaculaceae</taxon>
    </lineage>
</organism>
<dbReference type="RefSeq" id="WP_189586532.1">
    <property type="nucleotide sequence ID" value="NZ_BMYV01000003.1"/>
</dbReference>
<keyword evidence="2" id="KW-1185">Reference proteome</keyword>
<gene>
    <name evidence="1" type="ORF">GCM10011309_24320</name>
</gene>
<comment type="caution">
    <text evidence="1">The sequence shown here is derived from an EMBL/GenBank/DDBJ whole genome shotgun (WGS) entry which is preliminary data.</text>
</comment>
<dbReference type="AlphaFoldDB" id="A0A918NIW4"/>
<dbReference type="Pfam" id="PF05013">
    <property type="entry name" value="FGase"/>
    <property type="match status" value="1"/>
</dbReference>
<protein>
    <submittedName>
        <fullName evidence="1">N-formylglutamate amidohydrolase</fullName>
    </submittedName>
</protein>
<dbReference type="SUPFAM" id="SSF53187">
    <property type="entry name" value="Zn-dependent exopeptidases"/>
    <property type="match status" value="1"/>
</dbReference>
<sequence>MSEPFHIIPSTSDVPLFLFGDHASRHIPERYGDLGLTGEDLTRHIAWDIGTEALIRGLCARFGCGGIVAGFSRLLIDPNRSKRMDSLIPKDSDGTVIPGNQDVDAEVRQERIDTLYAPYHQALSKQLSAQNSPLTISVHSFTPKPHMGERRRLDMGLLVKHDKASAERFKLLLNQLAREYSVGINEPYSAMDLNHTVDLHIAPRALPHLAIEIRQDHIDTEAGVARFVKLIGDALKSML</sequence>
<accession>A0A918NIW4</accession>
<reference evidence="1 2" key="1">
    <citation type="journal article" date="2014" name="Int. J. Syst. Evol. Microbiol.">
        <title>Complete genome sequence of Corynebacterium casei LMG S-19264T (=DSM 44701T), isolated from a smear-ripened cheese.</title>
        <authorList>
            <consortium name="US DOE Joint Genome Institute (JGI-PGF)"/>
            <person name="Walter F."/>
            <person name="Albersmeier A."/>
            <person name="Kalinowski J."/>
            <person name="Ruckert C."/>
        </authorList>
    </citation>
    <scope>NUCLEOTIDE SEQUENCE [LARGE SCALE GENOMIC DNA]</scope>
    <source>
        <strain evidence="1 2">KCTC 23968</strain>
    </source>
</reference>